<protein>
    <recommendedName>
        <fullName evidence="4">DUF1579 domain-containing protein</fullName>
    </recommendedName>
</protein>
<evidence type="ECO:0000256" key="1">
    <source>
        <dbReference type="SAM" id="MobiDB-lite"/>
    </source>
</evidence>
<dbReference type="Proteomes" id="UP000730482">
    <property type="component" value="Unassembled WGS sequence"/>
</dbReference>
<accession>A0ABS5KTL3</accession>
<reference evidence="2 3" key="1">
    <citation type="submission" date="2020-02" db="EMBL/GenBank/DDBJ databases">
        <title>Acidophilic actinobacteria isolated from forest soil.</title>
        <authorList>
            <person name="Golinska P."/>
        </authorList>
    </citation>
    <scope>NUCLEOTIDE SEQUENCE [LARGE SCALE GENOMIC DNA]</scope>
    <source>
        <strain evidence="2 3">NL8</strain>
    </source>
</reference>
<dbReference type="RefSeq" id="WP_212010940.1">
    <property type="nucleotide sequence ID" value="NZ_JAAFYZ010000070.1"/>
</dbReference>
<evidence type="ECO:0000313" key="3">
    <source>
        <dbReference type="Proteomes" id="UP000730482"/>
    </source>
</evidence>
<proteinExistence type="predicted"/>
<evidence type="ECO:0008006" key="4">
    <source>
        <dbReference type="Google" id="ProtNLM"/>
    </source>
</evidence>
<dbReference type="EMBL" id="JAAFYZ010000070">
    <property type="protein sequence ID" value="MBS2549380.1"/>
    <property type="molecule type" value="Genomic_DNA"/>
</dbReference>
<comment type="caution">
    <text evidence="2">The sequence shown here is derived from an EMBL/GenBank/DDBJ whole genome shotgun (WGS) entry which is preliminary data.</text>
</comment>
<feature type="region of interest" description="Disordered" evidence="1">
    <location>
        <begin position="1"/>
        <end position="23"/>
    </location>
</feature>
<keyword evidence="3" id="KW-1185">Reference proteome</keyword>
<name>A0ABS5KTL3_9ACTN</name>
<organism evidence="2 3">
    <name type="scientific">Catenulispora pinistramenti</name>
    <dbReference type="NCBI Taxonomy" id="2705254"/>
    <lineage>
        <taxon>Bacteria</taxon>
        <taxon>Bacillati</taxon>
        <taxon>Actinomycetota</taxon>
        <taxon>Actinomycetes</taxon>
        <taxon>Catenulisporales</taxon>
        <taxon>Catenulisporaceae</taxon>
        <taxon>Catenulispora</taxon>
    </lineage>
</organism>
<sequence length="185" mass="20904">MTDTLAEPQADSGSQTDPGTDGRHDFDFAFGRWRNKLRKLVDTTDPECTEWVEFEVVGEMRPILGGLGNFDTFVPVGLPEEDRFEGATLRLFDPATRLWRIWWMSSRHPGGIDVPVEGRFENGRGQFFCEEEIGGRPAIVRYEWFDLAPGSTRFEQAFSFDGGETWAVNWITTGTREDDASADVA</sequence>
<evidence type="ECO:0000313" key="2">
    <source>
        <dbReference type="EMBL" id="MBS2549380.1"/>
    </source>
</evidence>
<gene>
    <name evidence="2" type="ORF">KGQ19_21180</name>
</gene>